<reference evidence="2 3" key="1">
    <citation type="submission" date="2023-10" db="EMBL/GenBank/DDBJ databases">
        <title>Noviherbaspirillum sp. CPCC 100848 genome assembly.</title>
        <authorList>
            <person name="Li X.Y."/>
            <person name="Fang X.M."/>
        </authorList>
    </citation>
    <scope>NUCLEOTIDE SEQUENCE [LARGE SCALE GENOMIC DNA]</scope>
    <source>
        <strain evidence="2 3">CPCC 100848</strain>
    </source>
</reference>
<dbReference type="RefSeq" id="WP_326509693.1">
    <property type="nucleotide sequence ID" value="NZ_JAWIIV010000043.1"/>
</dbReference>
<evidence type="ECO:0000313" key="3">
    <source>
        <dbReference type="Proteomes" id="UP001352263"/>
    </source>
</evidence>
<proteinExistence type="predicted"/>
<organism evidence="2 3">
    <name type="scientific">Noviherbaspirillum album</name>
    <dbReference type="NCBI Taxonomy" id="3080276"/>
    <lineage>
        <taxon>Bacteria</taxon>
        <taxon>Pseudomonadati</taxon>
        <taxon>Pseudomonadota</taxon>
        <taxon>Betaproteobacteria</taxon>
        <taxon>Burkholderiales</taxon>
        <taxon>Oxalobacteraceae</taxon>
        <taxon>Noviherbaspirillum</taxon>
    </lineage>
</organism>
<dbReference type="Proteomes" id="UP001352263">
    <property type="component" value="Unassembled WGS sequence"/>
</dbReference>
<feature type="region of interest" description="Disordered" evidence="1">
    <location>
        <begin position="1"/>
        <end position="72"/>
    </location>
</feature>
<feature type="compositionally biased region" description="Basic and acidic residues" evidence="1">
    <location>
        <begin position="1"/>
        <end position="12"/>
    </location>
</feature>
<sequence>MQTDKSQQKQDAKQPMIDTPAVPEQESTGRGTGTGNATGFVDPAHAVEVEKNRDASRGGDPNDLGAAGDYSR</sequence>
<protein>
    <submittedName>
        <fullName evidence="2">Uncharacterized protein</fullName>
    </submittedName>
</protein>
<comment type="caution">
    <text evidence="2">The sequence shown here is derived from an EMBL/GenBank/DDBJ whole genome shotgun (WGS) entry which is preliminary data.</text>
</comment>
<evidence type="ECO:0000256" key="1">
    <source>
        <dbReference type="SAM" id="MobiDB-lite"/>
    </source>
</evidence>
<evidence type="ECO:0000313" key="2">
    <source>
        <dbReference type="EMBL" id="MEC4723070.1"/>
    </source>
</evidence>
<feature type="compositionally biased region" description="Basic and acidic residues" evidence="1">
    <location>
        <begin position="45"/>
        <end position="57"/>
    </location>
</feature>
<dbReference type="EMBL" id="JAWIIV010000043">
    <property type="protein sequence ID" value="MEC4723070.1"/>
    <property type="molecule type" value="Genomic_DNA"/>
</dbReference>
<accession>A0ABU6JII4</accession>
<gene>
    <name evidence="2" type="ORF">RY831_28315</name>
</gene>
<keyword evidence="3" id="KW-1185">Reference proteome</keyword>
<name>A0ABU6JII4_9BURK</name>